<gene>
    <name evidence="2" type="ORF">J2S48_003638</name>
</gene>
<sequence length="334" mass="35270">MAPVLKADGSSTRRYSAKELQRVDAAGGDPAVLEYWTPERMAAAKPLDAPGDSALVQRMAQDVAAGLASGTAVGKANTLPSAPAGDSGQGGTIVSRPVAPENAGGAQTNAIRRWPISNGKLFIGGYGSGSYCSAATINTKSKRVVITAGHCLHSGRGGSWYSNLVFVPDFRGEAVNKTPYGTFQARTLHTFKTWIQKGGTSQGWYRDVGMLTTFSNGQGKRVVKAVGGNGLKIDQYYRWPATVFGYPSNLSDGQSMWGCQGMTRKSGVAARTSLISGCNFGTGASGGPWVWHYNNSTRLGYVRGVTSYGTPANRSMGAPHFDRAVRRLAVSTNN</sequence>
<dbReference type="SUPFAM" id="SSF50494">
    <property type="entry name" value="Trypsin-like serine proteases"/>
    <property type="match status" value="1"/>
</dbReference>
<keyword evidence="1" id="KW-0732">Signal</keyword>
<protein>
    <submittedName>
        <fullName evidence="2">V8-like Glu-specific endopeptidase</fullName>
    </submittedName>
</protein>
<organism evidence="2 3">
    <name type="scientific">Promicromonospora iranensis</name>
    <dbReference type="NCBI Taxonomy" id="1105144"/>
    <lineage>
        <taxon>Bacteria</taxon>
        <taxon>Bacillati</taxon>
        <taxon>Actinomycetota</taxon>
        <taxon>Actinomycetes</taxon>
        <taxon>Micrococcales</taxon>
        <taxon>Promicromonosporaceae</taxon>
        <taxon>Promicromonospora</taxon>
    </lineage>
</organism>
<dbReference type="RefSeq" id="WP_274996178.1">
    <property type="nucleotide sequence ID" value="NZ_JAJQQP010000011.1"/>
</dbReference>
<dbReference type="Gene3D" id="2.40.10.10">
    <property type="entry name" value="Trypsin-like serine proteases"/>
    <property type="match status" value="2"/>
</dbReference>
<dbReference type="EMBL" id="JAVDYE010000001">
    <property type="protein sequence ID" value="MDR7384123.1"/>
    <property type="molecule type" value="Genomic_DNA"/>
</dbReference>
<dbReference type="InterPro" id="IPR043504">
    <property type="entry name" value="Peptidase_S1_PA_chymotrypsin"/>
</dbReference>
<dbReference type="InterPro" id="IPR009003">
    <property type="entry name" value="Peptidase_S1_PA"/>
</dbReference>
<evidence type="ECO:0000313" key="3">
    <source>
        <dbReference type="Proteomes" id="UP001183585"/>
    </source>
</evidence>
<reference evidence="2 3" key="1">
    <citation type="submission" date="2023-07" db="EMBL/GenBank/DDBJ databases">
        <title>Sequencing the genomes of 1000 actinobacteria strains.</title>
        <authorList>
            <person name="Klenk H.-P."/>
        </authorList>
    </citation>
    <scope>NUCLEOTIDE SEQUENCE [LARGE SCALE GENOMIC DNA]</scope>
    <source>
        <strain evidence="2 3">DSM 45554</strain>
    </source>
</reference>
<accession>A0ABU2CS10</accession>
<dbReference type="InterPro" id="IPR050966">
    <property type="entry name" value="Glutamyl_endopeptidase"/>
</dbReference>
<comment type="caution">
    <text evidence="2">The sequence shown here is derived from an EMBL/GenBank/DDBJ whole genome shotgun (WGS) entry which is preliminary data.</text>
</comment>
<dbReference type="Proteomes" id="UP001183585">
    <property type="component" value="Unassembled WGS sequence"/>
</dbReference>
<evidence type="ECO:0000256" key="1">
    <source>
        <dbReference type="ARBA" id="ARBA00022729"/>
    </source>
</evidence>
<keyword evidence="3" id="KW-1185">Reference proteome</keyword>
<evidence type="ECO:0000313" key="2">
    <source>
        <dbReference type="EMBL" id="MDR7384123.1"/>
    </source>
</evidence>
<dbReference type="PANTHER" id="PTHR15462">
    <property type="entry name" value="SERINE PROTEASE"/>
    <property type="match status" value="1"/>
</dbReference>
<name>A0ABU2CS10_9MICO</name>
<proteinExistence type="predicted"/>